<organism evidence="1 2">
    <name type="scientific">Alectoria fallacina</name>
    <dbReference type="NCBI Taxonomy" id="1903189"/>
    <lineage>
        <taxon>Eukaryota</taxon>
        <taxon>Fungi</taxon>
        <taxon>Dikarya</taxon>
        <taxon>Ascomycota</taxon>
        <taxon>Pezizomycotina</taxon>
        <taxon>Lecanoromycetes</taxon>
        <taxon>OSLEUM clade</taxon>
        <taxon>Lecanoromycetidae</taxon>
        <taxon>Lecanorales</taxon>
        <taxon>Lecanorineae</taxon>
        <taxon>Parmeliaceae</taxon>
        <taxon>Alectoria</taxon>
    </lineage>
</organism>
<reference evidence="1" key="1">
    <citation type="submission" date="2021-03" db="EMBL/GenBank/DDBJ databases">
        <authorList>
            <person name="Tagirdzhanova G."/>
        </authorList>
    </citation>
    <scope>NUCLEOTIDE SEQUENCE</scope>
</reference>
<proteinExistence type="predicted"/>
<name>A0A8H3J9J6_9LECA</name>
<dbReference type="EMBL" id="CAJPDR010000999">
    <property type="protein sequence ID" value="CAF9943375.1"/>
    <property type="molecule type" value="Genomic_DNA"/>
</dbReference>
<accession>A0A8H3J9J6</accession>
<sequence>MASKISTIVNDTVCTMKITQDPEGQTNTIDRQTAKTYNVPISAGYSGYIPVRFGQDSNHDMERRSKRVLEVEAENGNALRRRSSGERYTDMDLRSYARLHRSFPHSEQDIRRRLRLECLTVLSKVFNITSMDARLGLLWISFHQTHRYRRRLRRPRKKSGRLVMGDV</sequence>
<keyword evidence="2" id="KW-1185">Reference proteome</keyword>
<dbReference type="Proteomes" id="UP000664203">
    <property type="component" value="Unassembled WGS sequence"/>
</dbReference>
<dbReference type="AlphaFoldDB" id="A0A8H3J9J6"/>
<evidence type="ECO:0000313" key="2">
    <source>
        <dbReference type="Proteomes" id="UP000664203"/>
    </source>
</evidence>
<dbReference type="OrthoDB" id="3791338at2759"/>
<protein>
    <submittedName>
        <fullName evidence="1">Uncharacterized protein</fullName>
    </submittedName>
</protein>
<comment type="caution">
    <text evidence="1">The sequence shown here is derived from an EMBL/GenBank/DDBJ whole genome shotgun (WGS) entry which is preliminary data.</text>
</comment>
<gene>
    <name evidence="1" type="ORF">ALECFALPRED_011161</name>
</gene>
<evidence type="ECO:0000313" key="1">
    <source>
        <dbReference type="EMBL" id="CAF9943375.1"/>
    </source>
</evidence>